<reference evidence="1 2" key="1">
    <citation type="journal article" date="2010" name="Environ. Microbiol.">
        <title>Genomic analysis of oceanic cyanobacterial myoviruses compared with T4-like myoviruses from diverse hosts and environments.</title>
        <authorList>
            <person name="Sullivan M.B."/>
            <person name="Huang K.H."/>
            <person name="Ignacio-Espinoza J.C."/>
            <person name="Berlin A.M."/>
            <person name="Kelly L."/>
            <person name="Weigele P.R."/>
            <person name="DeFrancesco A.S."/>
            <person name="Kern S.E."/>
            <person name="Thompson L.R."/>
            <person name="Young S."/>
            <person name="Yandava C."/>
            <person name="Fu R."/>
            <person name="Krastins B."/>
            <person name="Chase M."/>
            <person name="Sarracino D."/>
            <person name="Osburne M.S."/>
            <person name="Henn M.R."/>
            <person name="Chisholm S.W."/>
        </authorList>
    </citation>
    <scope>NUCLEOTIDE SEQUENCE [LARGE SCALE GENOMIC DNA]</scope>
    <source>
        <strain evidence="1">NATL1A-15</strain>
    </source>
</reference>
<organism evidence="1 2">
    <name type="scientific">Prochlorococcus phage P-SSM7</name>
    <dbReference type="NCBI Taxonomy" id="445688"/>
    <lineage>
        <taxon>Viruses</taxon>
        <taxon>Duplodnaviria</taxon>
        <taxon>Heunggongvirae</taxon>
        <taxon>Uroviricota</taxon>
        <taxon>Caudoviricetes</taxon>
        <taxon>Pantevenvirales</taxon>
        <taxon>Kyanoviridae</taxon>
        <taxon>Palaemonvirus</taxon>
        <taxon>Palaemonvirus pssm7</taxon>
    </lineage>
</organism>
<accession>E3SNJ6</accession>
<proteinExistence type="predicted"/>
<dbReference type="KEGG" id="vg:10329527"/>
<name>E3SNJ6_9CAUD</name>
<dbReference type="Proteomes" id="UP000006532">
    <property type="component" value="Segment"/>
</dbReference>
<gene>
    <name evidence="1" type="ORF">PSSM7_078</name>
</gene>
<keyword evidence="2" id="KW-1185">Reference proteome</keyword>
<evidence type="ECO:0000313" key="1">
    <source>
        <dbReference type="EMBL" id="ADO99025.1"/>
    </source>
</evidence>
<dbReference type="EMBL" id="GU071103">
    <property type="protein sequence ID" value="ADO99025.1"/>
    <property type="molecule type" value="Genomic_DNA"/>
</dbReference>
<dbReference type="GeneID" id="10329527"/>
<protein>
    <submittedName>
        <fullName evidence="1">Uncharacterized protein</fullName>
    </submittedName>
</protein>
<sequence length="39" mass="4462">MFYLFEMCSGIAPLARIPRKVKSLRTNSETLDNNSEVMV</sequence>
<evidence type="ECO:0000313" key="2">
    <source>
        <dbReference type="Proteomes" id="UP000006532"/>
    </source>
</evidence>
<dbReference type="RefSeq" id="YP_004324909.1">
    <property type="nucleotide sequence ID" value="NC_015290.1"/>
</dbReference>